<dbReference type="PROSITE" id="PS00108">
    <property type="entry name" value="PROTEIN_KINASE_ST"/>
    <property type="match status" value="1"/>
</dbReference>
<feature type="compositionally biased region" description="Basic and acidic residues" evidence="13">
    <location>
        <begin position="32"/>
        <end position="41"/>
    </location>
</feature>
<protein>
    <recommendedName>
        <fullName evidence="7">mitogen-activated protein kinase kinase</fullName>
        <ecNumber evidence="7">2.7.12.2</ecNumber>
    </recommendedName>
</protein>
<comment type="catalytic activity">
    <reaction evidence="9">
        <text>L-threonyl-[protein] + ATP = O-phospho-L-threonyl-[protein] + ADP + H(+)</text>
        <dbReference type="Rhea" id="RHEA:46608"/>
        <dbReference type="Rhea" id="RHEA-COMP:11060"/>
        <dbReference type="Rhea" id="RHEA-COMP:11605"/>
        <dbReference type="ChEBI" id="CHEBI:15378"/>
        <dbReference type="ChEBI" id="CHEBI:30013"/>
        <dbReference type="ChEBI" id="CHEBI:30616"/>
        <dbReference type="ChEBI" id="CHEBI:61977"/>
        <dbReference type="ChEBI" id="CHEBI:456216"/>
        <dbReference type="EC" id="2.7.12.2"/>
    </reaction>
</comment>
<dbReference type="SUPFAM" id="SSF56112">
    <property type="entry name" value="Protein kinase-like (PK-like)"/>
    <property type="match status" value="1"/>
</dbReference>
<dbReference type="InParanoid" id="A0A078A1V0"/>
<organism evidence="15 16">
    <name type="scientific">Stylonychia lemnae</name>
    <name type="common">Ciliate</name>
    <dbReference type="NCBI Taxonomy" id="5949"/>
    <lineage>
        <taxon>Eukaryota</taxon>
        <taxon>Sar</taxon>
        <taxon>Alveolata</taxon>
        <taxon>Ciliophora</taxon>
        <taxon>Intramacronucleata</taxon>
        <taxon>Spirotrichea</taxon>
        <taxon>Stichotrichia</taxon>
        <taxon>Sporadotrichida</taxon>
        <taxon>Oxytrichidae</taxon>
        <taxon>Stylonychinae</taxon>
        <taxon>Stylonychia</taxon>
    </lineage>
</organism>
<dbReference type="Pfam" id="PF00069">
    <property type="entry name" value="Pkinase"/>
    <property type="match status" value="1"/>
</dbReference>
<evidence type="ECO:0000256" key="3">
    <source>
        <dbReference type="ARBA" id="ARBA00022741"/>
    </source>
</evidence>
<evidence type="ECO:0000256" key="1">
    <source>
        <dbReference type="ARBA" id="ARBA00022527"/>
    </source>
</evidence>
<name>A0A078A1V0_STYLE</name>
<evidence type="ECO:0000256" key="5">
    <source>
        <dbReference type="ARBA" id="ARBA00022840"/>
    </source>
</evidence>
<keyword evidence="12" id="KW-0175">Coiled coil</keyword>
<evidence type="ECO:0000259" key="14">
    <source>
        <dbReference type="PROSITE" id="PS50011"/>
    </source>
</evidence>
<keyword evidence="4" id="KW-0418">Kinase</keyword>
<keyword evidence="3 11" id="KW-0547">Nucleotide-binding</keyword>
<dbReference type="GO" id="GO:0005524">
    <property type="term" value="F:ATP binding"/>
    <property type="evidence" value="ECO:0007669"/>
    <property type="project" value="UniProtKB-UniRule"/>
</dbReference>
<dbReference type="PROSITE" id="PS00107">
    <property type="entry name" value="PROTEIN_KINASE_ATP"/>
    <property type="match status" value="1"/>
</dbReference>
<comment type="similarity">
    <text evidence="6">Belongs to the protein kinase superfamily. STE Ser/Thr protein kinase family. MAP kinase kinase subfamily.</text>
</comment>
<keyword evidence="16" id="KW-1185">Reference proteome</keyword>
<evidence type="ECO:0000256" key="6">
    <source>
        <dbReference type="ARBA" id="ARBA00038035"/>
    </source>
</evidence>
<keyword evidence="5 11" id="KW-0067">ATP-binding</keyword>
<evidence type="ECO:0000313" key="16">
    <source>
        <dbReference type="Proteomes" id="UP000039865"/>
    </source>
</evidence>
<dbReference type="InterPro" id="IPR000719">
    <property type="entry name" value="Prot_kinase_dom"/>
</dbReference>
<dbReference type="InterPro" id="IPR017441">
    <property type="entry name" value="Protein_kinase_ATP_BS"/>
</dbReference>
<evidence type="ECO:0000256" key="9">
    <source>
        <dbReference type="ARBA" id="ARBA00049299"/>
    </source>
</evidence>
<reference evidence="15 16" key="1">
    <citation type="submission" date="2014-06" db="EMBL/GenBank/DDBJ databases">
        <authorList>
            <person name="Swart Estienne"/>
        </authorList>
    </citation>
    <scope>NUCLEOTIDE SEQUENCE [LARGE SCALE GENOMIC DNA]</scope>
    <source>
        <strain evidence="15 16">130c</strain>
    </source>
</reference>
<sequence length="535" mass="60237">MENLASISNKNPQDNQASLPKPKKRRVIPKLQFEESHHQPDENSIAEQIQQDQHDIVETNSQVSASTSSNISSLKTGNGKIKIIKGIKRPNLLGTQQSMSSVGTIPISSNQINIEQEMSKIAPIVSDKFYVSNDFQEIDESPQIIQSSINQHSFMQIKKSATMDPNNNQDQAKLATNVDQINIQMTVMHIDNMKPNKDGTIQKLSVEEESKNQQQIEEEMKEAEEEIKRQIESGGSAEKPVIKGNKQLSVEVKLCDLIRYGGLGQGASGCVEKAVHKPTKKIIALKVIPLQSNEKVKKQILLELKTLHECDNDYIVRSYGSFLKDGYVHMALEYMDAGTLSDVVKEVGPIPEMILGMITIQILRGLEYLHKTMKVTHRDIKPSNILLNKRGQVKIADFGVSGQMNNTLDCMVTWVGTVQFMSPERLKGEPYFSDTDIWSLGLTLVECALGRYPYPYEGDESKELGFWDIVSYVSEKDPPKLPSTFSDDFKNFIAICLRKEGGTRSSASELLRHPFATKYDKVDQKHLKRWIRTIN</sequence>
<evidence type="ECO:0000256" key="13">
    <source>
        <dbReference type="SAM" id="MobiDB-lite"/>
    </source>
</evidence>
<dbReference type="EMBL" id="CCKQ01005068">
    <property type="protein sequence ID" value="CDW76221.1"/>
    <property type="molecule type" value="Genomic_DNA"/>
</dbReference>
<evidence type="ECO:0000256" key="11">
    <source>
        <dbReference type="PROSITE-ProRule" id="PRU10141"/>
    </source>
</evidence>
<dbReference type="GO" id="GO:0004674">
    <property type="term" value="F:protein serine/threonine kinase activity"/>
    <property type="evidence" value="ECO:0007669"/>
    <property type="project" value="UniProtKB-KW"/>
</dbReference>
<dbReference type="InterPro" id="IPR011009">
    <property type="entry name" value="Kinase-like_dom_sf"/>
</dbReference>
<feature type="region of interest" description="Disordered" evidence="13">
    <location>
        <begin position="1"/>
        <end position="48"/>
    </location>
</feature>
<keyword evidence="2" id="KW-0808">Transferase</keyword>
<keyword evidence="1" id="KW-0723">Serine/threonine-protein kinase</keyword>
<evidence type="ECO:0000256" key="8">
    <source>
        <dbReference type="ARBA" id="ARBA00049014"/>
    </source>
</evidence>
<evidence type="ECO:0000256" key="2">
    <source>
        <dbReference type="ARBA" id="ARBA00022679"/>
    </source>
</evidence>
<dbReference type="AlphaFoldDB" id="A0A078A1V0"/>
<feature type="coiled-coil region" evidence="12">
    <location>
        <begin position="206"/>
        <end position="233"/>
    </location>
</feature>
<dbReference type="FunFam" id="3.30.200.20:FF:000040">
    <property type="entry name" value="Dual specificity mitogen-activated protein kinase kinase"/>
    <property type="match status" value="1"/>
</dbReference>
<evidence type="ECO:0000313" key="15">
    <source>
        <dbReference type="EMBL" id="CDW76221.1"/>
    </source>
</evidence>
<evidence type="ECO:0000256" key="10">
    <source>
        <dbReference type="ARBA" id="ARBA00051693"/>
    </source>
</evidence>
<dbReference type="OrthoDB" id="10252354at2759"/>
<proteinExistence type="inferred from homology"/>
<dbReference type="PANTHER" id="PTHR48013">
    <property type="entry name" value="DUAL SPECIFICITY MITOGEN-ACTIVATED PROTEIN KINASE KINASE 5-RELATED"/>
    <property type="match status" value="1"/>
</dbReference>
<dbReference type="PANTHER" id="PTHR48013:SF9">
    <property type="entry name" value="DUAL SPECIFICITY MITOGEN-ACTIVATED PROTEIN KINASE KINASE 5"/>
    <property type="match status" value="1"/>
</dbReference>
<accession>A0A078A1V0</accession>
<evidence type="ECO:0000256" key="12">
    <source>
        <dbReference type="SAM" id="Coils"/>
    </source>
</evidence>
<evidence type="ECO:0000256" key="7">
    <source>
        <dbReference type="ARBA" id="ARBA00038999"/>
    </source>
</evidence>
<gene>
    <name evidence="15" type="primary">Contig3125.g3342</name>
    <name evidence="15" type="ORF">STYLEM_5220</name>
</gene>
<feature type="compositionally biased region" description="Polar residues" evidence="13">
    <location>
        <begin position="1"/>
        <end position="18"/>
    </location>
</feature>
<dbReference type="Gene3D" id="1.10.510.10">
    <property type="entry name" value="Transferase(Phosphotransferase) domain 1"/>
    <property type="match status" value="1"/>
</dbReference>
<dbReference type="CDD" id="cd06623">
    <property type="entry name" value="PKc_MAPKK_plant_like"/>
    <property type="match status" value="1"/>
</dbReference>
<comment type="catalytic activity">
    <reaction evidence="8">
        <text>L-seryl-[protein] + ATP = O-phospho-L-seryl-[protein] + ADP + H(+)</text>
        <dbReference type="Rhea" id="RHEA:17989"/>
        <dbReference type="Rhea" id="RHEA-COMP:9863"/>
        <dbReference type="Rhea" id="RHEA-COMP:11604"/>
        <dbReference type="ChEBI" id="CHEBI:15378"/>
        <dbReference type="ChEBI" id="CHEBI:29999"/>
        <dbReference type="ChEBI" id="CHEBI:30616"/>
        <dbReference type="ChEBI" id="CHEBI:83421"/>
        <dbReference type="ChEBI" id="CHEBI:456216"/>
        <dbReference type="EC" id="2.7.12.2"/>
    </reaction>
</comment>
<dbReference type="Proteomes" id="UP000039865">
    <property type="component" value="Unassembled WGS sequence"/>
</dbReference>
<evidence type="ECO:0000256" key="4">
    <source>
        <dbReference type="ARBA" id="ARBA00022777"/>
    </source>
</evidence>
<dbReference type="OMA" id="MITIQIL"/>
<comment type="catalytic activity">
    <reaction evidence="10">
        <text>L-tyrosyl-[protein] + ATP = O-phospho-L-tyrosyl-[protein] + ADP + H(+)</text>
        <dbReference type="Rhea" id="RHEA:10596"/>
        <dbReference type="Rhea" id="RHEA-COMP:10136"/>
        <dbReference type="Rhea" id="RHEA-COMP:20101"/>
        <dbReference type="ChEBI" id="CHEBI:15378"/>
        <dbReference type="ChEBI" id="CHEBI:30616"/>
        <dbReference type="ChEBI" id="CHEBI:46858"/>
        <dbReference type="ChEBI" id="CHEBI:61978"/>
        <dbReference type="ChEBI" id="CHEBI:456216"/>
        <dbReference type="EC" id="2.7.12.2"/>
    </reaction>
</comment>
<feature type="domain" description="Protein kinase" evidence="14">
    <location>
        <begin position="257"/>
        <end position="516"/>
    </location>
</feature>
<dbReference type="PROSITE" id="PS50011">
    <property type="entry name" value="PROTEIN_KINASE_DOM"/>
    <property type="match status" value="1"/>
</dbReference>
<dbReference type="SMART" id="SM00220">
    <property type="entry name" value="S_TKc"/>
    <property type="match status" value="1"/>
</dbReference>
<feature type="binding site" evidence="11">
    <location>
        <position position="286"/>
    </location>
    <ligand>
        <name>ATP</name>
        <dbReference type="ChEBI" id="CHEBI:30616"/>
    </ligand>
</feature>
<dbReference type="EC" id="2.7.12.2" evidence="7"/>
<dbReference type="GO" id="GO:0004708">
    <property type="term" value="F:MAP kinase kinase activity"/>
    <property type="evidence" value="ECO:0007669"/>
    <property type="project" value="UniProtKB-EC"/>
</dbReference>
<dbReference type="Gene3D" id="3.30.200.20">
    <property type="entry name" value="Phosphorylase Kinase, domain 1"/>
    <property type="match status" value="1"/>
</dbReference>
<dbReference type="InterPro" id="IPR008271">
    <property type="entry name" value="Ser/Thr_kinase_AS"/>
</dbReference>